<keyword evidence="3" id="KW-1133">Transmembrane helix</keyword>
<name>A0A267E6H4_9PLAT</name>
<comment type="caution">
    <text evidence="5">The sequence shown here is derived from an EMBL/GenBank/DDBJ whole genome shotgun (WGS) entry which is preliminary data.</text>
</comment>
<protein>
    <recommendedName>
        <fullName evidence="4">V-SNARE coiled-coil homology domain-containing protein</fullName>
    </recommendedName>
</protein>
<evidence type="ECO:0000256" key="2">
    <source>
        <dbReference type="SAM" id="MobiDB-lite"/>
    </source>
</evidence>
<dbReference type="OrthoDB" id="190375at2759"/>
<feature type="non-terminal residue" evidence="5">
    <location>
        <position position="1"/>
    </location>
</feature>
<proteinExistence type="predicted"/>
<evidence type="ECO:0000256" key="3">
    <source>
        <dbReference type="SAM" id="Phobius"/>
    </source>
</evidence>
<dbReference type="STRING" id="282301.A0A267E6H4"/>
<sequence length="132" mass="14413">TMSSSRYNYGGGGGGGDGGGGGADQPQPQPQHPDDIRLQQMQQTVGEVSDVMRDNMNRIIERDGNINKLVDRTEALQESAVQYSRTTTRVQRKMWWQNTKMKIILAVVVAVIIIIIIVSILASAGVFQSKPA</sequence>
<dbReference type="InterPro" id="IPR042855">
    <property type="entry name" value="V_SNARE_CC"/>
</dbReference>
<dbReference type="Proteomes" id="UP000215902">
    <property type="component" value="Unassembled WGS sequence"/>
</dbReference>
<evidence type="ECO:0000259" key="4">
    <source>
        <dbReference type="PROSITE" id="PS50892"/>
    </source>
</evidence>
<dbReference type="PROSITE" id="PS50892">
    <property type="entry name" value="V_SNARE"/>
    <property type="match status" value="1"/>
</dbReference>
<dbReference type="EMBL" id="NIVC01002523">
    <property type="protein sequence ID" value="PAA57161.1"/>
    <property type="molecule type" value="Genomic_DNA"/>
</dbReference>
<keyword evidence="1" id="KW-0175">Coiled coil</keyword>
<feature type="compositionally biased region" description="Gly residues" evidence="2">
    <location>
        <begin position="9"/>
        <end position="23"/>
    </location>
</feature>
<dbReference type="InterPro" id="IPR001388">
    <property type="entry name" value="Synaptobrevin-like"/>
</dbReference>
<feature type="region of interest" description="Disordered" evidence="2">
    <location>
        <begin position="1"/>
        <end position="34"/>
    </location>
</feature>
<dbReference type="PANTHER" id="PTHR45701">
    <property type="entry name" value="SYNAPTOBREVIN FAMILY MEMBER"/>
    <property type="match status" value="1"/>
</dbReference>
<dbReference type="Gene3D" id="1.20.5.110">
    <property type="match status" value="1"/>
</dbReference>
<evidence type="ECO:0000256" key="1">
    <source>
        <dbReference type="PROSITE-ProRule" id="PRU00290"/>
    </source>
</evidence>
<feature type="transmembrane region" description="Helical" evidence="3">
    <location>
        <begin position="103"/>
        <end position="127"/>
    </location>
</feature>
<dbReference type="AlphaFoldDB" id="A0A267E6H4"/>
<dbReference type="GO" id="GO:0016020">
    <property type="term" value="C:membrane"/>
    <property type="evidence" value="ECO:0007669"/>
    <property type="project" value="InterPro"/>
</dbReference>
<dbReference type="SUPFAM" id="SSF58038">
    <property type="entry name" value="SNARE fusion complex"/>
    <property type="match status" value="1"/>
</dbReference>
<evidence type="ECO:0000313" key="6">
    <source>
        <dbReference type="Proteomes" id="UP000215902"/>
    </source>
</evidence>
<feature type="domain" description="V-SNARE coiled-coil homology" evidence="4">
    <location>
        <begin position="37"/>
        <end position="97"/>
    </location>
</feature>
<accession>A0A267E6H4</accession>
<organism evidence="5 6">
    <name type="scientific">Macrostomum lignano</name>
    <dbReference type="NCBI Taxonomy" id="282301"/>
    <lineage>
        <taxon>Eukaryota</taxon>
        <taxon>Metazoa</taxon>
        <taxon>Spiralia</taxon>
        <taxon>Lophotrochozoa</taxon>
        <taxon>Platyhelminthes</taxon>
        <taxon>Rhabditophora</taxon>
        <taxon>Macrostomorpha</taxon>
        <taxon>Macrostomida</taxon>
        <taxon>Macrostomidae</taxon>
        <taxon>Macrostomum</taxon>
    </lineage>
</organism>
<keyword evidence="6" id="KW-1185">Reference proteome</keyword>
<evidence type="ECO:0000313" key="5">
    <source>
        <dbReference type="EMBL" id="PAA57161.1"/>
    </source>
</evidence>
<dbReference type="PRINTS" id="PR00219">
    <property type="entry name" value="SYNAPTOBREVN"/>
</dbReference>
<gene>
    <name evidence="5" type="ORF">BOX15_Mlig010072g1</name>
</gene>
<reference evidence="5 6" key="1">
    <citation type="submission" date="2017-06" db="EMBL/GenBank/DDBJ databases">
        <title>A platform for efficient transgenesis in Macrostomum lignano, a flatworm model organism for stem cell research.</title>
        <authorList>
            <person name="Berezikov E."/>
        </authorList>
    </citation>
    <scope>NUCLEOTIDE SEQUENCE [LARGE SCALE GENOMIC DNA]</scope>
    <source>
        <strain evidence="5">DV1</strain>
        <tissue evidence="5">Whole organism</tissue>
    </source>
</reference>
<dbReference type="Pfam" id="PF00957">
    <property type="entry name" value="Synaptobrevin"/>
    <property type="match status" value="1"/>
</dbReference>
<dbReference type="GO" id="GO:0016192">
    <property type="term" value="P:vesicle-mediated transport"/>
    <property type="evidence" value="ECO:0007669"/>
    <property type="project" value="InterPro"/>
</dbReference>
<keyword evidence="3" id="KW-0812">Transmembrane</keyword>
<keyword evidence="3" id="KW-0472">Membrane</keyword>
<dbReference type="InterPro" id="IPR016444">
    <property type="entry name" value="Synaptobrevin/VAMP"/>
</dbReference>